<dbReference type="PANTHER" id="PTHR34703">
    <property type="entry name" value="ANTIPORTER SUBUNIT MNHG2-RELATED"/>
    <property type="match status" value="1"/>
</dbReference>
<dbReference type="InterPro" id="IPR005133">
    <property type="entry name" value="PhaG_MnhG_YufB"/>
</dbReference>
<dbReference type="RefSeq" id="WP_069014325.1">
    <property type="nucleotide sequence ID" value="NZ_LVJW01000003.1"/>
</dbReference>
<sequence length="105" mass="11217">MRLIADLFLVIGAAFTLFGAIGLIRMPDVYNRIQAGTKAVTLGSLCLLIGIALLYPAWWSKLLVIGVLILITNPLGSSTIARALLKAGVKPWSRATVSHTGEADR</sequence>
<dbReference type="EMBL" id="LVJZ01000003">
    <property type="protein sequence ID" value="ODB97510.1"/>
    <property type="molecule type" value="Genomic_DNA"/>
</dbReference>
<accession>A0A1E2US30</accession>
<dbReference type="GO" id="GO:0015385">
    <property type="term" value="F:sodium:proton antiporter activity"/>
    <property type="evidence" value="ECO:0007669"/>
    <property type="project" value="TreeGrafter"/>
</dbReference>
<feature type="transmembrane region" description="Helical" evidence="1">
    <location>
        <begin position="6"/>
        <end position="27"/>
    </location>
</feature>
<keyword evidence="1" id="KW-0472">Membrane</keyword>
<comment type="caution">
    <text evidence="2">The sequence shown here is derived from an EMBL/GenBank/DDBJ whole genome shotgun (WGS) entry which is preliminary data.</text>
</comment>
<dbReference type="STRING" id="1818881.A3196_12540"/>
<keyword evidence="1" id="KW-1133">Transmembrane helix</keyword>
<organism evidence="2 3">
    <name type="scientific">Candidatus Thiodiazotropha endoloripes</name>
    <dbReference type="NCBI Taxonomy" id="1818881"/>
    <lineage>
        <taxon>Bacteria</taxon>
        <taxon>Pseudomonadati</taxon>
        <taxon>Pseudomonadota</taxon>
        <taxon>Gammaproteobacteria</taxon>
        <taxon>Chromatiales</taxon>
        <taxon>Sedimenticolaceae</taxon>
        <taxon>Candidatus Thiodiazotropha</taxon>
    </lineage>
</organism>
<dbReference type="NCBIfam" id="TIGR01300">
    <property type="entry name" value="CPA3_mnhG_phaG"/>
    <property type="match status" value="1"/>
</dbReference>
<dbReference type="OrthoDB" id="9813804at2"/>
<keyword evidence="1" id="KW-0812">Transmembrane</keyword>
<feature type="transmembrane region" description="Helical" evidence="1">
    <location>
        <begin position="64"/>
        <end position="85"/>
    </location>
</feature>
<keyword evidence="3" id="KW-1185">Reference proteome</keyword>
<evidence type="ECO:0000313" key="3">
    <source>
        <dbReference type="Proteomes" id="UP000094849"/>
    </source>
</evidence>
<dbReference type="PANTHER" id="PTHR34703:SF1">
    <property type="entry name" value="ANTIPORTER SUBUNIT MNHG2-RELATED"/>
    <property type="match status" value="1"/>
</dbReference>
<dbReference type="Proteomes" id="UP000094849">
    <property type="component" value="Unassembled WGS sequence"/>
</dbReference>
<protein>
    <submittedName>
        <fullName evidence="2">Na+/H+ antiporter subunit G</fullName>
    </submittedName>
</protein>
<proteinExistence type="predicted"/>
<feature type="transmembrane region" description="Helical" evidence="1">
    <location>
        <begin position="39"/>
        <end position="58"/>
    </location>
</feature>
<evidence type="ECO:0000313" key="2">
    <source>
        <dbReference type="EMBL" id="ODB97510.1"/>
    </source>
</evidence>
<dbReference type="NCBIfam" id="NF009314">
    <property type="entry name" value="PRK12674.1-2"/>
    <property type="match status" value="1"/>
</dbReference>
<evidence type="ECO:0000256" key="1">
    <source>
        <dbReference type="SAM" id="Phobius"/>
    </source>
</evidence>
<reference evidence="2 3" key="1">
    <citation type="submission" date="2016-03" db="EMBL/GenBank/DDBJ databases">
        <title>Chemosynthetic sulphur-oxidizing symbionts of marine invertebrate animals are capable of nitrogen fixation.</title>
        <authorList>
            <person name="Petersen J.M."/>
            <person name="Kemper A."/>
            <person name="Gruber-Vodicka H."/>
            <person name="Cardini U."/>
            <person name="Geest Mvander."/>
            <person name="Kleiner M."/>
            <person name="Bulgheresi S."/>
            <person name="Fussmann M."/>
            <person name="Herbold C."/>
            <person name="Seah B.K.B."/>
            <person name="Antony C.Paul."/>
            <person name="Liu D."/>
            <person name="Belitz A."/>
            <person name="Weber M."/>
        </authorList>
    </citation>
    <scope>NUCLEOTIDE SEQUENCE [LARGE SCALE GENOMIC DNA]</scope>
    <source>
        <strain evidence="2">G_D</strain>
    </source>
</reference>
<gene>
    <name evidence="2" type="ORF">A3196_12540</name>
</gene>
<name>A0A1E2US30_9GAMM</name>
<dbReference type="AlphaFoldDB" id="A0A1E2US30"/>
<dbReference type="Pfam" id="PF03334">
    <property type="entry name" value="PhaG_MnhG_YufB"/>
    <property type="match status" value="1"/>
</dbReference>